<protein>
    <submittedName>
        <fullName evidence="1">CRISPR-associated protein Csx19</fullName>
    </submittedName>
</protein>
<dbReference type="RefSeq" id="WP_378255214.1">
    <property type="nucleotide sequence ID" value="NZ_JBHSIT010000004.1"/>
</dbReference>
<gene>
    <name evidence="1" type="primary">csx19</name>
    <name evidence="1" type="ORF">ACFPCY_14280</name>
</gene>
<evidence type="ECO:0000313" key="2">
    <source>
        <dbReference type="Proteomes" id="UP001595872"/>
    </source>
</evidence>
<proteinExistence type="predicted"/>
<dbReference type="InterPro" id="IPR023815">
    <property type="entry name" value="CRISPR-assoc_Csx19"/>
</dbReference>
<keyword evidence="2" id="KW-1185">Reference proteome</keyword>
<dbReference type="Proteomes" id="UP001595872">
    <property type="component" value="Unassembled WGS sequence"/>
</dbReference>
<evidence type="ECO:0000313" key="1">
    <source>
        <dbReference type="EMBL" id="MFC4908495.1"/>
    </source>
</evidence>
<comment type="caution">
    <text evidence="1">The sequence shown here is derived from an EMBL/GenBank/DDBJ whole genome shotgun (WGS) entry which is preliminary data.</text>
</comment>
<dbReference type="NCBIfam" id="TIGR03984">
    <property type="entry name" value="CRISPR-associated protein Csx19"/>
    <property type="match status" value="1"/>
</dbReference>
<dbReference type="EMBL" id="JBHSIT010000004">
    <property type="protein sequence ID" value="MFC4908495.1"/>
    <property type="molecule type" value="Genomic_DNA"/>
</dbReference>
<accession>A0ABV9TWG3</accession>
<organism evidence="1 2">
    <name type="scientific">Actinomadura gamaensis</name>
    <dbReference type="NCBI Taxonomy" id="1763541"/>
    <lineage>
        <taxon>Bacteria</taxon>
        <taxon>Bacillati</taxon>
        <taxon>Actinomycetota</taxon>
        <taxon>Actinomycetes</taxon>
        <taxon>Streptosporangiales</taxon>
        <taxon>Thermomonosporaceae</taxon>
        <taxon>Actinomadura</taxon>
    </lineage>
</organism>
<reference evidence="2" key="1">
    <citation type="journal article" date="2019" name="Int. J. Syst. Evol. Microbiol.">
        <title>The Global Catalogue of Microorganisms (GCM) 10K type strain sequencing project: providing services to taxonomists for standard genome sequencing and annotation.</title>
        <authorList>
            <consortium name="The Broad Institute Genomics Platform"/>
            <consortium name="The Broad Institute Genome Sequencing Center for Infectious Disease"/>
            <person name="Wu L."/>
            <person name="Ma J."/>
        </authorList>
    </citation>
    <scope>NUCLEOTIDE SEQUENCE [LARGE SCALE GENOMIC DNA]</scope>
    <source>
        <strain evidence="2">KLKA75</strain>
    </source>
</reference>
<sequence length="179" mass="19540">MTGTILHVAARDGLTFAEAMRHAPDGIALLTTPWRYEVVTAAEARRAAPEGVFEARVFDERTELRWLGGPDDPGRTVVLTEDPAALPAAFPDAGRLEAVGTETGGYLLWGRVVEASDGWTTLTTERIGTLRIPGEFGRGDRVALTTREYIAREPVHGNAYIAEERLLSFEVSAPHREKA</sequence>
<name>A0ABV9TWG3_9ACTN</name>